<sequence>MAVTVVDWFGYRTGDRSPAAEAAADLEYCPFIDDKCEKVFRDGLVSGVCSLKQSTRDGVVCCPNRLYGDDYKILRDVAEIAFGPGLDLVAGPSAHRRAIATNGPVVGVFGKRWGGELRLPQRSGSGSYFVDWILALVLPSGLDRFVAIEVQTIDTTGNYRDSIAALRNGRQIAESGAAFNWENVSKRILPQVIYKGNVLQRERKCQGGLFFVTPKPVYDRIMDRLIGNGQQLPPYPLTPGAVTFLSYDPDWLNAPIGAPAPLVQTGRLTTSVVQIAQAFIGVTNLPPMGAYESAIDAALR</sequence>
<name>A0A5C8I1B1_9MICO</name>
<protein>
    <submittedName>
        <fullName evidence="1">Uncharacterized protein</fullName>
    </submittedName>
</protein>
<dbReference type="EMBL" id="VRSX01000003">
    <property type="protein sequence ID" value="TXK11342.1"/>
    <property type="molecule type" value="Genomic_DNA"/>
</dbReference>
<comment type="caution">
    <text evidence="1">The sequence shown here is derived from an EMBL/GenBank/DDBJ whole genome shotgun (WGS) entry which is preliminary data.</text>
</comment>
<dbReference type="RefSeq" id="WP_147051114.1">
    <property type="nucleotide sequence ID" value="NZ_BKAH01000012.1"/>
</dbReference>
<evidence type="ECO:0000313" key="1">
    <source>
        <dbReference type="EMBL" id="TXK11342.1"/>
    </source>
</evidence>
<reference evidence="1 2" key="1">
    <citation type="submission" date="2019-08" db="EMBL/GenBank/DDBJ databases">
        <authorList>
            <person name="Dong K."/>
        </authorList>
    </citation>
    <scope>NUCLEOTIDE SEQUENCE [LARGE SCALE GENOMIC DNA]</scope>
    <source>
        <strain evidence="1 2">K-1</strain>
    </source>
</reference>
<keyword evidence="2" id="KW-1185">Reference proteome</keyword>
<evidence type="ECO:0000313" key="2">
    <source>
        <dbReference type="Proteomes" id="UP000321949"/>
    </source>
</evidence>
<dbReference type="AlphaFoldDB" id="A0A5C8I1B1"/>
<dbReference type="Proteomes" id="UP000321949">
    <property type="component" value="Unassembled WGS sequence"/>
</dbReference>
<dbReference type="OrthoDB" id="2986899at2"/>
<accession>A0A5C8I1B1</accession>
<organism evidence="1 2">
    <name type="scientific">Microbacterium saccharophilum</name>
    <dbReference type="NCBI Taxonomy" id="1213358"/>
    <lineage>
        <taxon>Bacteria</taxon>
        <taxon>Bacillati</taxon>
        <taxon>Actinomycetota</taxon>
        <taxon>Actinomycetes</taxon>
        <taxon>Micrococcales</taxon>
        <taxon>Microbacteriaceae</taxon>
        <taxon>Microbacterium</taxon>
    </lineage>
</organism>
<gene>
    <name evidence="1" type="ORF">FVP74_08350</name>
</gene>
<proteinExistence type="predicted"/>